<dbReference type="EMBL" id="SIUB01000007">
    <property type="protein sequence ID" value="TBN48611.1"/>
    <property type="molecule type" value="Genomic_DNA"/>
</dbReference>
<evidence type="ECO:0000313" key="1">
    <source>
        <dbReference type="EMBL" id="TBN48611.1"/>
    </source>
</evidence>
<comment type="caution">
    <text evidence="1">The sequence shown here is derived from an EMBL/GenBank/DDBJ whole genome shotgun (WGS) entry which is preliminary data.</text>
</comment>
<dbReference type="AlphaFoldDB" id="A0A4Q9GBG1"/>
<sequence length="362" mass="39447">MDAPDLFVVSSPLQYLNAAELAVGSDRPPDLVLIGDRAGAADGALMLAKRDRRLWGRLLSHPGRPQPSRWLPRFGRDLLDAGHRISLERLAASLGSRGRVVFGDYRHVSQRALIAGVECDELVLLDDGSVAPQVAAFRAGEHVADFARFAPGWLRTELGRATLGEKAPKAPERLTYFTIYGRLMRRLKEADGVSSHAYERLRSLGPRAPRGDEVWLIGSNHVDAGICAPASYRALIRDGAAALRAEGKTRLVYRPHRGESLDAARRLAAEIGAVFAPSPTPVELAYVEAPLRPAGIAVVASTSADTLSIIDPELEIIRFALPETYLERQQGHIEAVIAGHDAFNPRLRVLDVSAAPRHTQER</sequence>
<accession>A0A4Q9GBG1</accession>
<keyword evidence="2" id="KW-1185">Reference proteome</keyword>
<dbReference type="Proteomes" id="UP000291613">
    <property type="component" value="Unassembled WGS sequence"/>
</dbReference>
<protein>
    <submittedName>
        <fullName evidence="1">Uncharacterized protein</fullName>
    </submittedName>
</protein>
<gene>
    <name evidence="1" type="ORF">EYR15_13545</name>
</gene>
<dbReference type="RefSeq" id="WP_131004095.1">
    <property type="nucleotide sequence ID" value="NZ_JBHSZR010000009.1"/>
</dbReference>
<dbReference type="OrthoDB" id="8442966at2"/>
<evidence type="ECO:0000313" key="2">
    <source>
        <dbReference type="Proteomes" id="UP000291613"/>
    </source>
</evidence>
<reference evidence="1 2" key="1">
    <citation type="submission" date="2019-02" db="EMBL/GenBank/DDBJ databases">
        <title>Hansschlegelia quercus sp. nov., a novel methylotrophic bacterium from buds of oak (Quercus robur L.).</title>
        <authorList>
            <person name="Agafonova N.V."/>
            <person name="Kaparullina E.N."/>
            <person name="Grouzdev D.S."/>
            <person name="Doronina N.V."/>
        </authorList>
    </citation>
    <scope>NUCLEOTIDE SEQUENCE [LARGE SCALE GENOMIC DNA]</scope>
    <source>
        <strain evidence="1 2">Dub</strain>
    </source>
</reference>
<organism evidence="1 2">
    <name type="scientific">Hansschlegelia quercus</name>
    <dbReference type="NCBI Taxonomy" id="2528245"/>
    <lineage>
        <taxon>Bacteria</taxon>
        <taxon>Pseudomonadati</taxon>
        <taxon>Pseudomonadota</taxon>
        <taxon>Alphaproteobacteria</taxon>
        <taxon>Hyphomicrobiales</taxon>
        <taxon>Methylopilaceae</taxon>
        <taxon>Hansschlegelia</taxon>
    </lineage>
</organism>
<proteinExistence type="predicted"/>
<name>A0A4Q9GBG1_9HYPH</name>